<proteinExistence type="predicted"/>
<evidence type="ECO:0000313" key="1">
    <source>
        <dbReference type="EMBL" id="OGH82462.1"/>
    </source>
</evidence>
<comment type="caution">
    <text evidence="1">The sequence shown here is derived from an EMBL/GenBank/DDBJ whole genome shotgun (WGS) entry which is preliminary data.</text>
</comment>
<sequence>MKYDEKIRAIKLRRQGKSYNDIKTKIKVSKGTLSLWLRNIKLTPEQYKKLYFTAKQQNAYKLAKKRQSEINERKKMIFLQAKKEIPALFNNPLFIAGLMLYWAEGDKSKKFEIIKFTNSDYKMIELMMRWFRKFCGITENKFKIQLHIHELHNKIVLEKYWSKVTKIPLSQFYKTQIKPTSLQHRKNMLYNGTCSVRIYNRDLFRKINAWKINFIEKIAI</sequence>
<organism evidence="1 2">
    <name type="scientific">Candidatus Magasanikbacteria bacterium RIFOXYB1_FULL_40_15</name>
    <dbReference type="NCBI Taxonomy" id="1798697"/>
    <lineage>
        <taxon>Bacteria</taxon>
        <taxon>Candidatus Magasanikiibacteriota</taxon>
    </lineage>
</organism>
<dbReference type="EMBL" id="MFQS01000040">
    <property type="protein sequence ID" value="OGH82462.1"/>
    <property type="molecule type" value="Genomic_DNA"/>
</dbReference>
<name>A0A1F6NEV5_9BACT</name>
<evidence type="ECO:0000313" key="2">
    <source>
        <dbReference type="Proteomes" id="UP000176300"/>
    </source>
</evidence>
<gene>
    <name evidence="1" type="ORF">A2373_04105</name>
</gene>
<protein>
    <submittedName>
        <fullName evidence="1">Uncharacterized protein</fullName>
    </submittedName>
</protein>
<dbReference type="AlphaFoldDB" id="A0A1F6NEV5"/>
<dbReference type="Proteomes" id="UP000176300">
    <property type="component" value="Unassembled WGS sequence"/>
</dbReference>
<dbReference type="STRING" id="1798697.A2373_04105"/>
<reference evidence="1 2" key="1">
    <citation type="journal article" date="2016" name="Nat. Commun.">
        <title>Thousands of microbial genomes shed light on interconnected biogeochemical processes in an aquifer system.</title>
        <authorList>
            <person name="Anantharaman K."/>
            <person name="Brown C.T."/>
            <person name="Hug L.A."/>
            <person name="Sharon I."/>
            <person name="Castelle C.J."/>
            <person name="Probst A.J."/>
            <person name="Thomas B.C."/>
            <person name="Singh A."/>
            <person name="Wilkins M.J."/>
            <person name="Karaoz U."/>
            <person name="Brodie E.L."/>
            <person name="Williams K.H."/>
            <person name="Hubbard S.S."/>
            <person name="Banfield J.F."/>
        </authorList>
    </citation>
    <scope>NUCLEOTIDE SEQUENCE [LARGE SCALE GENOMIC DNA]</scope>
</reference>
<accession>A0A1F6NEV5</accession>